<dbReference type="NCBIfam" id="TIGR03647">
    <property type="entry name" value="Na_symport_sm"/>
    <property type="match status" value="1"/>
</dbReference>
<keyword evidence="1" id="KW-1133">Transmembrane helix</keyword>
<proteinExistence type="predicted"/>
<feature type="transmembrane region" description="Helical" evidence="1">
    <location>
        <begin position="51"/>
        <end position="70"/>
    </location>
</feature>
<sequence length="99" mass="11318">MNETEKRAYWRANTTLIRSLLIVWAIVSVGLSILLVQFLNTINLGQVPLGFWMAQQGSIYVFVVLIFIYANRMDKIDRTYLKNNSAPLTPEPESSDLPE</sequence>
<gene>
    <name evidence="3" type="ORF">ENR64_05125</name>
</gene>
<evidence type="ECO:0000313" key="3">
    <source>
        <dbReference type="EMBL" id="HFM97145.1"/>
    </source>
</evidence>
<dbReference type="Pfam" id="PF13937">
    <property type="entry name" value="DUF4212"/>
    <property type="match status" value="1"/>
</dbReference>
<evidence type="ECO:0000259" key="2">
    <source>
        <dbReference type="Pfam" id="PF13937"/>
    </source>
</evidence>
<comment type="caution">
    <text evidence="3">The sequence shown here is derived from an EMBL/GenBank/DDBJ whole genome shotgun (WGS) entry which is preliminary data.</text>
</comment>
<evidence type="ECO:0000256" key="1">
    <source>
        <dbReference type="SAM" id="Phobius"/>
    </source>
</evidence>
<protein>
    <submittedName>
        <fullName evidence="3">DUF4212 domain-containing protein</fullName>
    </submittedName>
</protein>
<name>A0A7C3KDE7_9CYAN</name>
<reference evidence="3" key="1">
    <citation type="journal article" date="2020" name="mSystems">
        <title>Genome- and Community-Level Interaction Insights into Carbon Utilization and Element Cycling Functions of Hydrothermarchaeota in Hydrothermal Sediment.</title>
        <authorList>
            <person name="Zhou Z."/>
            <person name="Liu Y."/>
            <person name="Xu W."/>
            <person name="Pan J."/>
            <person name="Luo Z.H."/>
            <person name="Li M."/>
        </authorList>
    </citation>
    <scope>NUCLEOTIDE SEQUENCE [LARGE SCALE GENOMIC DNA]</scope>
    <source>
        <strain evidence="3">SpSt-418</strain>
    </source>
</reference>
<dbReference type="EMBL" id="DSRU01000057">
    <property type="protein sequence ID" value="HFM97145.1"/>
    <property type="molecule type" value="Genomic_DNA"/>
</dbReference>
<keyword evidence="1" id="KW-0472">Membrane</keyword>
<accession>A0A7C3KDE7</accession>
<dbReference type="InterPro" id="IPR019886">
    <property type="entry name" value="Na_symporter_ssu"/>
</dbReference>
<feature type="transmembrane region" description="Helical" evidence="1">
    <location>
        <begin position="20"/>
        <end position="39"/>
    </location>
</feature>
<keyword evidence="1" id="KW-0812">Transmembrane</keyword>
<feature type="domain" description="Sodium symporter small subunit" evidence="2">
    <location>
        <begin position="7"/>
        <end position="80"/>
    </location>
</feature>
<organism evidence="3">
    <name type="scientific">Oscillatoriales cyanobacterium SpSt-418</name>
    <dbReference type="NCBI Taxonomy" id="2282169"/>
    <lineage>
        <taxon>Bacteria</taxon>
        <taxon>Bacillati</taxon>
        <taxon>Cyanobacteriota</taxon>
        <taxon>Cyanophyceae</taxon>
        <taxon>Oscillatoriophycideae</taxon>
        <taxon>Oscillatoriales</taxon>
    </lineage>
</organism>
<dbReference type="AlphaFoldDB" id="A0A7C3KDE7"/>